<accession>A0A0J9S2B9</accession>
<feature type="region of interest" description="Disordered" evidence="1">
    <location>
        <begin position="251"/>
        <end position="272"/>
    </location>
</feature>
<evidence type="ECO:0000313" key="3">
    <source>
        <dbReference type="Proteomes" id="UP000053562"/>
    </source>
</evidence>
<name>A0A0J9S2B9_PLAVI</name>
<dbReference type="AlphaFoldDB" id="A0A0J9S2B9"/>
<dbReference type="Pfam" id="PF05795">
    <property type="entry name" value="Plasmodium_Vir"/>
    <property type="match status" value="2"/>
</dbReference>
<evidence type="ECO:0000256" key="1">
    <source>
        <dbReference type="SAM" id="MobiDB-lite"/>
    </source>
</evidence>
<gene>
    <name evidence="2" type="ORF">PVIIG_05861</name>
</gene>
<organism evidence="2 3">
    <name type="scientific">Plasmodium vivax India VII</name>
    <dbReference type="NCBI Taxonomy" id="1077284"/>
    <lineage>
        <taxon>Eukaryota</taxon>
        <taxon>Sar</taxon>
        <taxon>Alveolata</taxon>
        <taxon>Apicomplexa</taxon>
        <taxon>Aconoidasida</taxon>
        <taxon>Haemosporida</taxon>
        <taxon>Plasmodiidae</taxon>
        <taxon>Plasmodium</taxon>
        <taxon>Plasmodium (Plasmodium)</taxon>
    </lineage>
</organism>
<protein>
    <recommendedName>
        <fullName evidence="4">Variable surface protein Vir4</fullName>
    </recommendedName>
</protein>
<proteinExistence type="predicted"/>
<reference evidence="2 3" key="1">
    <citation type="submission" date="2011-08" db="EMBL/GenBank/DDBJ databases">
        <title>The Genome Sequence of Plasmodium vivax India VII.</title>
        <authorList>
            <consortium name="The Broad Institute Genome Sequencing Platform"/>
            <consortium name="The Broad Institute Genome Sequencing Center for Infectious Disease"/>
            <person name="Neafsey D."/>
            <person name="Carlton J."/>
            <person name="Barnwell J."/>
            <person name="Collins W."/>
            <person name="Escalante A."/>
            <person name="Mullikin J."/>
            <person name="Saul A."/>
            <person name="Guigo R."/>
            <person name="Camara F."/>
            <person name="Young S.K."/>
            <person name="Zeng Q."/>
            <person name="Gargeya S."/>
            <person name="Fitzgerald M."/>
            <person name="Haas B."/>
            <person name="Abouelleil A."/>
            <person name="Alvarado L."/>
            <person name="Arachchi H.M."/>
            <person name="Berlin A."/>
            <person name="Brown A."/>
            <person name="Chapman S.B."/>
            <person name="Chen Z."/>
            <person name="Dunbar C."/>
            <person name="Freedman E."/>
            <person name="Gearin G."/>
            <person name="Gellesch M."/>
            <person name="Goldberg J."/>
            <person name="Griggs A."/>
            <person name="Gujja S."/>
            <person name="Heiman D."/>
            <person name="Howarth C."/>
            <person name="Larson L."/>
            <person name="Lui A."/>
            <person name="MacDonald P.J.P."/>
            <person name="Montmayeur A."/>
            <person name="Murphy C."/>
            <person name="Neiman D."/>
            <person name="Pearson M."/>
            <person name="Priest M."/>
            <person name="Roberts A."/>
            <person name="Saif S."/>
            <person name="Shea T."/>
            <person name="Shenoy N."/>
            <person name="Sisk P."/>
            <person name="Stolte C."/>
            <person name="Sykes S."/>
            <person name="Wortman J."/>
            <person name="Nusbaum C."/>
            <person name="Birren B."/>
        </authorList>
    </citation>
    <scope>NUCLEOTIDE SEQUENCE [LARGE SCALE GENOMIC DNA]</scope>
    <source>
        <strain evidence="2 3">India VII</strain>
    </source>
</reference>
<dbReference type="OrthoDB" id="10273294at2759"/>
<dbReference type="Proteomes" id="UP000053562">
    <property type="component" value="Unassembled WGS sequence"/>
</dbReference>
<evidence type="ECO:0000313" key="2">
    <source>
        <dbReference type="EMBL" id="KMZ76870.1"/>
    </source>
</evidence>
<dbReference type="EMBL" id="KQ234592">
    <property type="protein sequence ID" value="KMZ76870.1"/>
    <property type="molecule type" value="Genomic_DNA"/>
</dbReference>
<dbReference type="InterPro" id="IPR008780">
    <property type="entry name" value="Plasmodium_Vir"/>
</dbReference>
<sequence>MTEKDYFGKLINFIGTVPSDFNSEQFYDKLNHGDVNLNEYNSQCDSLITPYRGTIKYARLRRTCAQLVKYLKTPYTTVSIEKPAYNECILLNYWIYSTLVSIFNSDNYSTIFPPLVLLQQIWNNIVYDPSYEFRNNKCTPDGRIITQNDWRDRKALYDYCVNYDSLKKTLEYFDGKCNEYWTYVESHTSLYKYFEKLCSESDSQCPNFYNKCKKYDPRTVLHTFKCHTDMAKKKAQEDSEKAKLELQEGISADQERNSRIPGSSEVSADGNMLRNGFGRNNNNMRNMHGGEYGLFDYASESYNPFTGGSEENYIGYQPA</sequence>
<evidence type="ECO:0008006" key="4">
    <source>
        <dbReference type="Google" id="ProtNLM"/>
    </source>
</evidence>